<keyword evidence="2" id="KW-1185">Reference proteome</keyword>
<proteinExistence type="predicted"/>
<dbReference type="AlphaFoldDB" id="A0A7X0VG93"/>
<evidence type="ECO:0000313" key="1">
    <source>
        <dbReference type="EMBL" id="MBB6672611.1"/>
    </source>
</evidence>
<reference evidence="1 2" key="1">
    <citation type="submission" date="2020-08" db="EMBL/GenBank/DDBJ databases">
        <title>Cohnella phylogeny.</title>
        <authorList>
            <person name="Dunlap C."/>
        </authorList>
    </citation>
    <scope>NUCLEOTIDE SEQUENCE [LARGE SCALE GENOMIC DNA]</scope>
    <source>
        <strain evidence="1 2">DSM 28246</strain>
    </source>
</reference>
<name>A0A7X0VG93_9BACL</name>
<evidence type="ECO:0000313" key="2">
    <source>
        <dbReference type="Proteomes" id="UP000547209"/>
    </source>
</evidence>
<organism evidence="1 2">
    <name type="scientific">Cohnella nanjingensis</name>
    <dbReference type="NCBI Taxonomy" id="1387779"/>
    <lineage>
        <taxon>Bacteria</taxon>
        <taxon>Bacillati</taxon>
        <taxon>Bacillota</taxon>
        <taxon>Bacilli</taxon>
        <taxon>Bacillales</taxon>
        <taxon>Paenibacillaceae</taxon>
        <taxon>Cohnella</taxon>
    </lineage>
</organism>
<dbReference type="RefSeq" id="WP_185144111.1">
    <property type="nucleotide sequence ID" value="NZ_JACJVP010000029.1"/>
</dbReference>
<gene>
    <name evidence="1" type="ORF">H7C19_18170</name>
</gene>
<sequence>MNPLSELQAKAQEAKEQGIKVISVDYILSQFDKEKDYYSLASRRPHKAR</sequence>
<dbReference type="Proteomes" id="UP000547209">
    <property type="component" value="Unassembled WGS sequence"/>
</dbReference>
<dbReference type="EMBL" id="JACJVP010000029">
    <property type="protein sequence ID" value="MBB6672611.1"/>
    <property type="molecule type" value="Genomic_DNA"/>
</dbReference>
<protein>
    <submittedName>
        <fullName evidence="1">Uncharacterized protein</fullName>
    </submittedName>
</protein>
<comment type="caution">
    <text evidence="1">The sequence shown here is derived from an EMBL/GenBank/DDBJ whole genome shotgun (WGS) entry which is preliminary data.</text>
</comment>
<accession>A0A7X0VG93</accession>